<evidence type="ECO:0000259" key="12">
    <source>
        <dbReference type="Pfam" id="PF25084"/>
    </source>
</evidence>
<evidence type="ECO:0000313" key="13">
    <source>
        <dbReference type="EMBL" id="CAE0498861.1"/>
    </source>
</evidence>
<gene>
    <name evidence="13" type="ORF">DTER00134_LOCUS13934</name>
</gene>
<dbReference type="PANTHER" id="PTHR45989:SF1">
    <property type="entry name" value="TRANSLATION INITIATION FACTOR EIF-2B SUBUNIT GAMMA"/>
    <property type="match status" value="1"/>
</dbReference>
<dbReference type="Pfam" id="PF00483">
    <property type="entry name" value="NTP_transferase"/>
    <property type="match status" value="1"/>
</dbReference>
<dbReference type="GO" id="GO:0003743">
    <property type="term" value="F:translation initiation factor activity"/>
    <property type="evidence" value="ECO:0007669"/>
    <property type="project" value="UniProtKB-KW"/>
</dbReference>
<comment type="subunit">
    <text evidence="9">Component of the translation initiation factor 2B (eIF2B) complex which is a heterodecamer of two sets of five different subunits: alpha, beta, gamma, delta and epsilon. Subunits alpha, beta and delta comprise a regulatory subcomplex and subunits epsilon and gamma comprise a catalytic subcomplex. Within the complex, the hexameric regulatory complex resides at the center, with the two heterodimeric catalytic subcomplexes bound on opposite sides.</text>
</comment>
<dbReference type="Pfam" id="PF25084">
    <property type="entry name" value="LbH_EIF2B"/>
    <property type="match status" value="1"/>
</dbReference>
<name>A0A7S3R0R7_DUNTE</name>
<organism evidence="13">
    <name type="scientific">Dunaliella tertiolecta</name>
    <name type="common">Green alga</name>
    <dbReference type="NCBI Taxonomy" id="3047"/>
    <lineage>
        <taxon>Eukaryota</taxon>
        <taxon>Viridiplantae</taxon>
        <taxon>Chlorophyta</taxon>
        <taxon>core chlorophytes</taxon>
        <taxon>Chlorophyceae</taxon>
        <taxon>CS clade</taxon>
        <taxon>Chlamydomonadales</taxon>
        <taxon>Dunaliellaceae</taxon>
        <taxon>Dunaliella</taxon>
    </lineage>
</organism>
<accession>A0A7S3R0R7</accession>
<feature type="region of interest" description="Disordered" evidence="10">
    <location>
        <begin position="245"/>
        <end position="300"/>
    </location>
</feature>
<feature type="compositionally biased region" description="Acidic residues" evidence="10">
    <location>
        <begin position="268"/>
        <end position="283"/>
    </location>
</feature>
<sequence length="474" mass="50264">MVVPQAIVLAGGEDKTLFPLTCGTAKALLPVSNRALVSYPLKSLHKAGLKHAIVVVAGERAAASVQAWVHHEYAEKDLVCEVVCVPEEYGTADALRTVAPRVTTPTCVVISGDLITDVQIDVLVATHQLSSALVTMALYKRKVSPSSESKPGKAPKNVDYVGLDPRQEHLLFYASSPEALRDLKVPLSVVKRHGSITVASNLTNAQLYIMNRCVLDLLVAQPQLTSLRKDVLPYLALNQRRLRQSLGQKGSPGAAAERDSHAVSADGGGEEDTSSPDQEDESSDNTALHSSNLPGADYMEWSHTPASEVDQGACFRVNIVQPGSNYCARASDAVSYGEVNRETADSSVALHLTGHAMSPQHDNVVPHSTSIGSKASVASGCVLGEGCVLGDKASIKRSVLGRGCRLGVSTKVINSVLQDGIVIGDGCTIQNSIICSDVQIKEKAQLKDCQVGKGYVLSGDQEYNGEVLSKTPKP</sequence>
<dbReference type="InterPro" id="IPR005835">
    <property type="entry name" value="NTP_transferase_dom"/>
</dbReference>
<dbReference type="SUPFAM" id="SSF53448">
    <property type="entry name" value="Nucleotide-diphospho-sugar transferases"/>
    <property type="match status" value="1"/>
</dbReference>
<dbReference type="GO" id="GO:0002183">
    <property type="term" value="P:cytoplasmic translational initiation"/>
    <property type="evidence" value="ECO:0007669"/>
    <property type="project" value="TreeGrafter"/>
</dbReference>
<keyword evidence="5" id="KW-0648">Protein biosynthesis</keyword>
<comment type="similarity">
    <text evidence="2">Belongs to the eIF-2B gamma/epsilon subunits family.</text>
</comment>
<evidence type="ECO:0000256" key="2">
    <source>
        <dbReference type="ARBA" id="ARBA00007878"/>
    </source>
</evidence>
<dbReference type="InterPro" id="IPR051960">
    <property type="entry name" value="eIF2B_gamma"/>
</dbReference>
<evidence type="ECO:0000256" key="8">
    <source>
        <dbReference type="ARBA" id="ARBA00045373"/>
    </source>
</evidence>
<dbReference type="InterPro" id="IPR029044">
    <property type="entry name" value="Nucleotide-diphossugar_trans"/>
</dbReference>
<evidence type="ECO:0000256" key="6">
    <source>
        <dbReference type="ARBA" id="ARBA00044196"/>
    </source>
</evidence>
<keyword evidence="3" id="KW-0963">Cytoplasm</keyword>
<evidence type="ECO:0000256" key="9">
    <source>
        <dbReference type="ARBA" id="ARBA00046432"/>
    </source>
</evidence>
<evidence type="ECO:0000256" key="10">
    <source>
        <dbReference type="SAM" id="MobiDB-lite"/>
    </source>
</evidence>
<reference evidence="13" key="1">
    <citation type="submission" date="2021-01" db="EMBL/GenBank/DDBJ databases">
        <authorList>
            <person name="Corre E."/>
            <person name="Pelletier E."/>
            <person name="Niang G."/>
            <person name="Scheremetjew M."/>
            <person name="Finn R."/>
            <person name="Kale V."/>
            <person name="Holt S."/>
            <person name="Cochrane G."/>
            <person name="Meng A."/>
            <person name="Brown T."/>
            <person name="Cohen L."/>
        </authorList>
    </citation>
    <scope>NUCLEOTIDE SEQUENCE</scope>
    <source>
        <strain evidence="13">CCMP1320</strain>
    </source>
</reference>
<feature type="domain" description="EIF2B subunit epsilon/gamma LbH" evidence="12">
    <location>
        <begin position="369"/>
        <end position="456"/>
    </location>
</feature>
<evidence type="ECO:0000256" key="5">
    <source>
        <dbReference type="ARBA" id="ARBA00022917"/>
    </source>
</evidence>
<proteinExistence type="inferred from homology"/>
<dbReference type="GO" id="GO:0005829">
    <property type="term" value="C:cytosol"/>
    <property type="evidence" value="ECO:0007669"/>
    <property type="project" value="UniProtKB-SubCell"/>
</dbReference>
<keyword evidence="4" id="KW-0396">Initiation factor</keyword>
<dbReference type="AlphaFoldDB" id="A0A7S3R0R7"/>
<dbReference type="Gene3D" id="3.90.550.10">
    <property type="entry name" value="Spore Coat Polysaccharide Biosynthesis Protein SpsA, Chain A"/>
    <property type="match status" value="1"/>
</dbReference>
<dbReference type="CDD" id="cd04652">
    <property type="entry name" value="LbH_eIF2B_gamma_C"/>
    <property type="match status" value="1"/>
</dbReference>
<dbReference type="EMBL" id="HBIP01023251">
    <property type="protein sequence ID" value="CAE0498861.1"/>
    <property type="molecule type" value="Transcribed_RNA"/>
</dbReference>
<evidence type="ECO:0000259" key="11">
    <source>
        <dbReference type="Pfam" id="PF00483"/>
    </source>
</evidence>
<dbReference type="InterPro" id="IPR056764">
    <property type="entry name" value="LbH_EIF2B3/5"/>
</dbReference>
<evidence type="ECO:0000256" key="3">
    <source>
        <dbReference type="ARBA" id="ARBA00022490"/>
    </source>
</evidence>
<dbReference type="GO" id="GO:0005851">
    <property type="term" value="C:eukaryotic translation initiation factor 2B complex"/>
    <property type="evidence" value="ECO:0007669"/>
    <property type="project" value="TreeGrafter"/>
</dbReference>
<comment type="subcellular location">
    <subcellularLocation>
        <location evidence="1">Cytoplasm</location>
        <location evidence="1">Cytosol</location>
    </subcellularLocation>
</comment>
<evidence type="ECO:0000256" key="4">
    <source>
        <dbReference type="ARBA" id="ARBA00022540"/>
    </source>
</evidence>
<evidence type="ECO:0000256" key="1">
    <source>
        <dbReference type="ARBA" id="ARBA00004514"/>
    </source>
</evidence>
<dbReference type="PANTHER" id="PTHR45989">
    <property type="entry name" value="TRANSLATION INITIATION FACTOR EIF-2B SUBUNIT GAMMA"/>
    <property type="match status" value="1"/>
</dbReference>
<evidence type="ECO:0000256" key="7">
    <source>
        <dbReference type="ARBA" id="ARBA00044229"/>
    </source>
</evidence>
<dbReference type="GO" id="GO:0005085">
    <property type="term" value="F:guanyl-nucleotide exchange factor activity"/>
    <property type="evidence" value="ECO:0007669"/>
    <property type="project" value="TreeGrafter"/>
</dbReference>
<protein>
    <recommendedName>
        <fullName evidence="6">Translation initiation factor eIF2B subunit gamma</fullName>
    </recommendedName>
    <alternativeName>
        <fullName evidence="7">eIF2B GDP-GTP exchange factor subunit gamma</fullName>
    </alternativeName>
</protein>
<feature type="compositionally biased region" description="Polar residues" evidence="10">
    <location>
        <begin position="284"/>
        <end position="293"/>
    </location>
</feature>
<feature type="domain" description="Nucleotidyl transferase" evidence="11">
    <location>
        <begin position="6"/>
        <end position="142"/>
    </location>
</feature>
<dbReference type="Gene3D" id="2.160.10.10">
    <property type="entry name" value="Hexapeptide repeat proteins"/>
    <property type="match status" value="1"/>
</dbReference>
<comment type="function">
    <text evidence="8">Acts as a component of the translation initiation factor 2B (eIF2B) complex, which catalyzes the exchange of GDP for GTP on the eukaryotic initiation factor 2 (eIF2) complex gamma subunit. Its guanine nucleotide exchange factor activity is repressed when bound to eIF2 complex phosphorylated on the alpha subunit, thereby limiting the amount of methionyl-initiator methionine tRNA available to the ribosome and consequently global translation is repressed.</text>
</comment>